<comment type="caution">
    <text evidence="1">The sequence shown here is derived from an EMBL/GenBank/DDBJ whole genome shotgun (WGS) entry which is preliminary data.</text>
</comment>
<evidence type="ECO:0000313" key="1">
    <source>
        <dbReference type="EMBL" id="MBL1100114.1"/>
    </source>
</evidence>
<evidence type="ECO:0000313" key="2">
    <source>
        <dbReference type="Proteomes" id="UP000634229"/>
    </source>
</evidence>
<dbReference type="Proteomes" id="UP000634229">
    <property type="component" value="Unassembled WGS sequence"/>
</dbReference>
<proteinExistence type="predicted"/>
<name>A0ABS1NJ22_9ACTN</name>
<gene>
    <name evidence="1" type="ORF">JK363_26260</name>
</gene>
<dbReference type="EMBL" id="JAERRF010000017">
    <property type="protein sequence ID" value="MBL1100114.1"/>
    <property type="molecule type" value="Genomic_DNA"/>
</dbReference>
<reference evidence="1 2" key="1">
    <citation type="submission" date="2021-01" db="EMBL/GenBank/DDBJ databases">
        <title>WGS of actinomycetes isolated from Thailand.</title>
        <authorList>
            <person name="Thawai C."/>
        </authorList>
    </citation>
    <scope>NUCLEOTIDE SEQUENCE [LARGE SCALE GENOMIC DNA]</scope>
    <source>
        <strain evidence="1 2">CA1R205</strain>
    </source>
</reference>
<sequence length="50" mass="5767">MLELIAFVALVVCITAPLMGSWAHARRPNRRRADRQLLTLARHTDRKANR</sequence>
<organism evidence="1 2">
    <name type="scientific">Streptomyces coffeae</name>
    <dbReference type="NCBI Taxonomy" id="621382"/>
    <lineage>
        <taxon>Bacteria</taxon>
        <taxon>Bacillati</taxon>
        <taxon>Actinomycetota</taxon>
        <taxon>Actinomycetes</taxon>
        <taxon>Kitasatosporales</taxon>
        <taxon>Streptomycetaceae</taxon>
        <taxon>Streptomyces</taxon>
    </lineage>
</organism>
<accession>A0ABS1NJ22</accession>
<dbReference type="RefSeq" id="WP_201877798.1">
    <property type="nucleotide sequence ID" value="NZ_JAERRF010000017.1"/>
</dbReference>
<protein>
    <submittedName>
        <fullName evidence="1">Uncharacterized protein</fullName>
    </submittedName>
</protein>
<keyword evidence="2" id="KW-1185">Reference proteome</keyword>